<protein>
    <recommendedName>
        <fullName evidence="3">Nodulation protein B</fullName>
    </recommendedName>
</protein>
<comment type="caution">
    <text evidence="1">The sequence shown here is derived from an EMBL/GenBank/DDBJ whole genome shotgun (WGS) entry which is preliminary data.</text>
</comment>
<dbReference type="Gene3D" id="3.20.20.370">
    <property type="entry name" value="Glycoside hydrolase/deacetylase"/>
    <property type="match status" value="1"/>
</dbReference>
<evidence type="ECO:0000313" key="2">
    <source>
        <dbReference type="Proteomes" id="UP000256845"/>
    </source>
</evidence>
<dbReference type="SUPFAM" id="SSF88713">
    <property type="entry name" value="Glycoside hydrolase/deacetylase"/>
    <property type="match status" value="1"/>
</dbReference>
<dbReference type="EMBL" id="QRDW01000003">
    <property type="protein sequence ID" value="RED51333.1"/>
    <property type="molecule type" value="Genomic_DNA"/>
</dbReference>
<reference evidence="1 2" key="1">
    <citation type="submission" date="2018-07" db="EMBL/GenBank/DDBJ databases">
        <title>Genomic Encyclopedia of Type Strains, Phase III (KMG-III): the genomes of soil and plant-associated and newly described type strains.</title>
        <authorList>
            <person name="Whitman W."/>
        </authorList>
    </citation>
    <scope>NUCLEOTIDE SEQUENCE [LARGE SCALE GENOMIC DNA]</scope>
    <source>
        <strain evidence="1 2">CECT 8488</strain>
    </source>
</reference>
<proteinExistence type="predicted"/>
<evidence type="ECO:0008006" key="3">
    <source>
        <dbReference type="Google" id="ProtNLM"/>
    </source>
</evidence>
<name>A0A3D9HPA9_9PROT</name>
<organism evidence="1 2">
    <name type="scientific">Aestuariispira insulae</name>
    <dbReference type="NCBI Taxonomy" id="1461337"/>
    <lineage>
        <taxon>Bacteria</taxon>
        <taxon>Pseudomonadati</taxon>
        <taxon>Pseudomonadota</taxon>
        <taxon>Alphaproteobacteria</taxon>
        <taxon>Rhodospirillales</taxon>
        <taxon>Kiloniellaceae</taxon>
        <taxon>Aestuariispira</taxon>
    </lineage>
</organism>
<dbReference type="GO" id="GO:0005975">
    <property type="term" value="P:carbohydrate metabolic process"/>
    <property type="evidence" value="ECO:0007669"/>
    <property type="project" value="InterPro"/>
</dbReference>
<keyword evidence="2" id="KW-1185">Reference proteome</keyword>
<evidence type="ECO:0000313" key="1">
    <source>
        <dbReference type="EMBL" id="RED51333.1"/>
    </source>
</evidence>
<dbReference type="AlphaFoldDB" id="A0A3D9HPA9"/>
<gene>
    <name evidence="1" type="ORF">DFP90_103133</name>
</gene>
<dbReference type="CDD" id="cd10928">
    <property type="entry name" value="CE4_u4"/>
    <property type="match status" value="1"/>
</dbReference>
<dbReference type="InterPro" id="IPR011330">
    <property type="entry name" value="Glyco_hydro/deAcase_b/a-brl"/>
</dbReference>
<dbReference type="RefSeq" id="WP_115936233.1">
    <property type="nucleotide sequence ID" value="NZ_QRDW01000003.1"/>
</dbReference>
<dbReference type="OrthoDB" id="6086702at2"/>
<dbReference type="Proteomes" id="UP000256845">
    <property type="component" value="Unassembled WGS sequence"/>
</dbReference>
<sequence>MSIWDELGQELDLWQDIGLVAEFWWRDDDAIAATDALEQLLASAGETPINIAVIPKFAESGLSQRLQKEKNVTISQHGWQHVNHAPKGHKKAEFKEGRHKTLQSKDIIQGHQRLTQLFDQQFLPVFVPPWNRIDASGAEALAEAGIKLLSTFNARSGREPDIARLNTHMDIIDWRGSRGFAGDDFVLAQALTHLKDRRLQNRIDPAEPTGLLSHHLVHDPGCWYFLNKFNNFIRKHPAACWIGADTELNRREQTS</sequence>
<accession>A0A3D9HPA9</accession>
<dbReference type="InterPro" id="IPR049591">
    <property type="entry name" value="CE4_u4-like"/>
</dbReference>